<comment type="caution">
    <text evidence="3">The sequence shown here is derived from an EMBL/GenBank/DDBJ whole genome shotgun (WGS) entry which is preliminary data.</text>
</comment>
<keyword evidence="4" id="KW-1185">Reference proteome</keyword>
<dbReference type="Pfam" id="PF17648">
    <property type="entry name" value="Luciferase"/>
    <property type="match status" value="1"/>
</dbReference>
<evidence type="ECO:0000256" key="1">
    <source>
        <dbReference type="SAM" id="Phobius"/>
    </source>
</evidence>
<organism evidence="3 4">
    <name type="scientific">Seiridium cardinale</name>
    <dbReference type="NCBI Taxonomy" id="138064"/>
    <lineage>
        <taxon>Eukaryota</taxon>
        <taxon>Fungi</taxon>
        <taxon>Dikarya</taxon>
        <taxon>Ascomycota</taxon>
        <taxon>Pezizomycotina</taxon>
        <taxon>Sordariomycetes</taxon>
        <taxon>Xylariomycetidae</taxon>
        <taxon>Amphisphaeriales</taxon>
        <taxon>Sporocadaceae</taxon>
        <taxon>Seiridium</taxon>
    </lineage>
</organism>
<dbReference type="EMBL" id="JARVKM010000045">
    <property type="protein sequence ID" value="KAK9773999.1"/>
    <property type="molecule type" value="Genomic_DNA"/>
</dbReference>
<feature type="transmembrane region" description="Helical" evidence="1">
    <location>
        <begin position="103"/>
        <end position="126"/>
    </location>
</feature>
<name>A0ABR2XJQ4_9PEZI</name>
<protein>
    <recommendedName>
        <fullName evidence="2">Luciferase domain-containing protein</fullName>
    </recommendedName>
</protein>
<dbReference type="InterPro" id="IPR040841">
    <property type="entry name" value="Luciferase_dom"/>
</dbReference>
<evidence type="ECO:0000313" key="4">
    <source>
        <dbReference type="Proteomes" id="UP001465668"/>
    </source>
</evidence>
<sequence>MYQRLQEFLGRLPHFPSPEIINQPQQIPLDFAPLDTNVPIEMPLPTLQQKVYSSAADGLRATVTFAMWIWHILSPLLHDLWFTGPWEYIALIFPSLWSAWKTYLWSSSTFCWLVIPYLLYAFFFWIQGKYYAYLDLGRGGTPSTFRGWWRVTFLRWLAGIDVLSYPRVSPHTDPYRGRLWDLPRRHGPRPTVKGVAPQRQVDAKANPSTFFVLAEILQRYATDHPKELRFAPSFLEGHLGSLQLNLPAGTATGLAARGTLLEFGGEICHAHRNDGSIHIVLHPEDVRTVVEAGWGERHPLSSSTWYWRFYNDWWAGERLPVPETLVLMYAPLHQGHLDVFEQILQAAIWWNTREIDGGTGVLYPVTSTTYAVDKAPFMWQNPLIPALFDPPSVGSWIDDLRSDDSWSDDSISVTH</sequence>
<dbReference type="PANTHER" id="PTHR38695:SF1">
    <property type="entry name" value="AMINO ACID PERMEASE_ SLC12A DOMAIN-CONTAINING PROTEIN"/>
    <property type="match status" value="1"/>
</dbReference>
<accession>A0ABR2XJQ4</accession>
<dbReference type="PANTHER" id="PTHR38695">
    <property type="entry name" value="AMINO ACID PERMEASE_ SLC12A DOMAIN-CONTAINING PROTEIN"/>
    <property type="match status" value="1"/>
</dbReference>
<keyword evidence="1" id="KW-0472">Membrane</keyword>
<proteinExistence type="predicted"/>
<keyword evidence="1" id="KW-0812">Transmembrane</keyword>
<dbReference type="InterPro" id="IPR048273">
    <property type="entry name" value="Luciferase"/>
</dbReference>
<evidence type="ECO:0000313" key="3">
    <source>
        <dbReference type="EMBL" id="KAK9773999.1"/>
    </source>
</evidence>
<gene>
    <name evidence="3" type="ORF">SCAR479_09339</name>
</gene>
<evidence type="ECO:0000259" key="2">
    <source>
        <dbReference type="Pfam" id="PF17648"/>
    </source>
</evidence>
<reference evidence="3 4" key="1">
    <citation type="submission" date="2024-02" db="EMBL/GenBank/DDBJ databases">
        <title>First draft genome assembly of two strains of Seiridium cardinale.</title>
        <authorList>
            <person name="Emiliani G."/>
            <person name="Scali E."/>
        </authorList>
    </citation>
    <scope>NUCLEOTIDE SEQUENCE [LARGE SCALE GENOMIC DNA]</scope>
    <source>
        <strain evidence="3 4">BM-138-000479</strain>
    </source>
</reference>
<dbReference type="Proteomes" id="UP001465668">
    <property type="component" value="Unassembled WGS sequence"/>
</dbReference>
<feature type="domain" description="Luciferase" evidence="2">
    <location>
        <begin position="264"/>
        <end position="347"/>
    </location>
</feature>
<keyword evidence="1" id="KW-1133">Transmembrane helix</keyword>